<dbReference type="RefSeq" id="WP_003324714.1">
    <property type="nucleotide sequence ID" value="NZ_ALPT02000037.1"/>
</dbReference>
<dbReference type="SUPFAM" id="SSF55961">
    <property type="entry name" value="Bet v1-like"/>
    <property type="match status" value="1"/>
</dbReference>
<proteinExistence type="predicted"/>
<evidence type="ECO:0008006" key="5">
    <source>
        <dbReference type="Google" id="ProtNLM"/>
    </source>
</evidence>
<dbReference type="OrthoDB" id="9793552at2"/>
<comment type="caution">
    <text evidence="1">The sequence shown here is derived from an EMBL/GenBank/DDBJ whole genome shotgun (WGS) entry which is preliminary data.</text>
</comment>
<protein>
    <recommendedName>
        <fullName evidence="5">Cyclase</fullName>
    </recommendedName>
</protein>
<organism evidence="1 3">
    <name type="scientific">Alkalihalobacillus alcalophilus ATCC 27647 = CGMCC 1.3604</name>
    <dbReference type="NCBI Taxonomy" id="1218173"/>
    <lineage>
        <taxon>Bacteria</taxon>
        <taxon>Bacillati</taxon>
        <taxon>Bacillota</taxon>
        <taxon>Bacilli</taxon>
        <taxon>Bacillales</taxon>
        <taxon>Bacillaceae</taxon>
        <taxon>Alkalihalobacillus</taxon>
    </lineage>
</organism>
<accession>A0A094WM76</accession>
<evidence type="ECO:0000313" key="4">
    <source>
        <dbReference type="Proteomes" id="UP000297014"/>
    </source>
</evidence>
<evidence type="ECO:0000313" key="1">
    <source>
        <dbReference type="EMBL" id="KGA97073.1"/>
    </source>
</evidence>
<dbReference type="EMBL" id="ALPT02000037">
    <property type="protein sequence ID" value="KGA97073.1"/>
    <property type="molecule type" value="Genomic_DNA"/>
</dbReference>
<dbReference type="STRING" id="1218173.BALCAV_0212135"/>
<gene>
    <name evidence="2" type="ORF">AJ85_21345</name>
    <name evidence="1" type="ORF">BALCAV_0212135</name>
</gene>
<dbReference type="Gene3D" id="3.30.530.20">
    <property type="match status" value="1"/>
</dbReference>
<name>A0A094WM76_ALKAL</name>
<dbReference type="InterPro" id="IPR023393">
    <property type="entry name" value="START-like_dom_sf"/>
</dbReference>
<dbReference type="EMBL" id="JALP01000305">
    <property type="protein sequence ID" value="THG88804.1"/>
    <property type="molecule type" value="Genomic_DNA"/>
</dbReference>
<reference evidence="1 3" key="1">
    <citation type="journal article" date="2014" name="Genome Announc.">
        <title>Draft Genome Sequence of Bacillus alcalophilus AV1934, a Classic Alkaliphile Isolated from Human Feces in 1934.</title>
        <authorList>
            <person name="Attie O."/>
            <person name="Jayaprakash A."/>
            <person name="Shah H."/>
            <person name="Paulsen I.T."/>
            <person name="Morino M."/>
            <person name="Takahashi Y."/>
            <person name="Narumi I."/>
            <person name="Sachidanandam R."/>
            <person name="Satoh K."/>
            <person name="Ito M."/>
            <person name="Krulwich T.A."/>
        </authorList>
    </citation>
    <scope>NUCLEOTIDE SEQUENCE [LARGE SCALE GENOMIC DNA]</scope>
    <source>
        <strain evidence="1 3">AV1934</strain>
    </source>
</reference>
<dbReference type="eggNOG" id="COG4276">
    <property type="taxonomic scope" value="Bacteria"/>
</dbReference>
<dbReference type="AlphaFoldDB" id="A0A094WM76"/>
<dbReference type="Proteomes" id="UP000002754">
    <property type="component" value="Unassembled WGS sequence"/>
</dbReference>
<sequence>MDIKVFQYTTIIPAKFNTVWPYFSNPKNLVEITSFPVISQLRLEEAESGTQVVEIDFSLSFLSYTWLAEITRDEANCQFTDVAMNPPFPLGSWKHTHTFKQQGAYTVMCDRLEIITRVPSFIISKGLQQMFKSREKAIKQIFN</sequence>
<keyword evidence="3" id="KW-1185">Reference proteome</keyword>
<evidence type="ECO:0000313" key="3">
    <source>
        <dbReference type="Proteomes" id="UP000002754"/>
    </source>
</evidence>
<evidence type="ECO:0000313" key="2">
    <source>
        <dbReference type="EMBL" id="THG88804.1"/>
    </source>
</evidence>
<dbReference type="Proteomes" id="UP000297014">
    <property type="component" value="Unassembled WGS sequence"/>
</dbReference>
<reference evidence="2 4" key="2">
    <citation type="submission" date="2014-01" db="EMBL/GenBank/DDBJ databases">
        <title>Draft genome sequencing of Bacillus alcalophilus CGMCC 1.3604.</title>
        <authorList>
            <person name="Yang J."/>
            <person name="Diao L."/>
            <person name="Yang S."/>
        </authorList>
    </citation>
    <scope>NUCLEOTIDE SEQUENCE [LARGE SCALE GENOMIC DNA]</scope>
    <source>
        <strain evidence="2 4">CGMCC 1.3604</strain>
    </source>
</reference>